<evidence type="ECO:0000256" key="3">
    <source>
        <dbReference type="ARBA" id="ARBA00022692"/>
    </source>
</evidence>
<dbReference type="KEGG" id="aant:HUK68_13970"/>
<dbReference type="InterPro" id="IPR043428">
    <property type="entry name" value="LivM-like"/>
</dbReference>
<dbReference type="CDD" id="cd06581">
    <property type="entry name" value="TM_PBP1_LivM_like"/>
    <property type="match status" value="1"/>
</dbReference>
<protein>
    <submittedName>
        <fullName evidence="7">Branched-chain amino acid ABC transporter permease</fullName>
    </submittedName>
</protein>
<keyword evidence="2" id="KW-1003">Cell membrane</keyword>
<keyword evidence="8" id="KW-1185">Reference proteome</keyword>
<dbReference type="AlphaFoldDB" id="A0A6N1X816"/>
<feature type="transmembrane region" description="Helical" evidence="6">
    <location>
        <begin position="32"/>
        <end position="51"/>
    </location>
</feature>
<dbReference type="GO" id="GO:0005886">
    <property type="term" value="C:plasma membrane"/>
    <property type="evidence" value="ECO:0007669"/>
    <property type="project" value="UniProtKB-SubCell"/>
</dbReference>
<dbReference type="InterPro" id="IPR001851">
    <property type="entry name" value="ABC_transp_permease"/>
</dbReference>
<keyword evidence="4 6" id="KW-1133">Transmembrane helix</keyword>
<feature type="transmembrane region" description="Helical" evidence="6">
    <location>
        <begin position="275"/>
        <end position="294"/>
    </location>
</feature>
<feature type="transmembrane region" description="Helical" evidence="6">
    <location>
        <begin position="200"/>
        <end position="219"/>
    </location>
</feature>
<name>A0A6N1X816_9BURK</name>
<evidence type="ECO:0000313" key="8">
    <source>
        <dbReference type="Proteomes" id="UP000509579"/>
    </source>
</evidence>
<feature type="transmembrane region" description="Helical" evidence="6">
    <location>
        <begin position="239"/>
        <end position="263"/>
    </location>
</feature>
<evidence type="ECO:0000256" key="6">
    <source>
        <dbReference type="SAM" id="Phobius"/>
    </source>
</evidence>
<dbReference type="PANTHER" id="PTHR30482">
    <property type="entry name" value="HIGH-AFFINITY BRANCHED-CHAIN AMINO ACID TRANSPORT SYSTEM PERMEASE"/>
    <property type="match status" value="1"/>
</dbReference>
<accession>A0A6N1X816</accession>
<evidence type="ECO:0000256" key="1">
    <source>
        <dbReference type="ARBA" id="ARBA00004651"/>
    </source>
</evidence>
<keyword evidence="5 6" id="KW-0472">Membrane</keyword>
<sequence length="309" mass="33382">MNRGEYLAWGAGALVMALLATVPQWLDNDYYLSLLISVLMYSVLASAWALFSGPTRYVSLATVAFFGVGAYTTAVFGEALPWAAVLLVALGVGVAMALVVGLATLRLSGVYFVIFSFGLAELVKQLVTWYEVNITKDLGRYVFVDITAQDIYWQLLALLALVLGLRAWIARTRLGLALRVIGEDETVAVHVGINTTRVKVLLFTLSASFMTVAGAIMAPRWTYLDPTIAFAPAISFQTLIMALLGGAGSLFGPLLGAVPLVLLFEFLSANFPNHFAILVGLVFMLIVYAVPQGISGWLRRRKPHDGGAQ</sequence>
<evidence type="ECO:0000256" key="2">
    <source>
        <dbReference type="ARBA" id="ARBA00022475"/>
    </source>
</evidence>
<dbReference type="Pfam" id="PF02653">
    <property type="entry name" value="BPD_transp_2"/>
    <property type="match status" value="1"/>
</dbReference>
<evidence type="ECO:0000256" key="4">
    <source>
        <dbReference type="ARBA" id="ARBA00022989"/>
    </source>
</evidence>
<dbReference type="RefSeq" id="WP_175504716.1">
    <property type="nucleotide sequence ID" value="NZ_CAURQT010000014.1"/>
</dbReference>
<keyword evidence="3 6" id="KW-0812">Transmembrane</keyword>
<feature type="transmembrane region" description="Helical" evidence="6">
    <location>
        <begin position="7"/>
        <end position="26"/>
    </location>
</feature>
<feature type="transmembrane region" description="Helical" evidence="6">
    <location>
        <begin position="82"/>
        <end position="103"/>
    </location>
</feature>
<feature type="transmembrane region" description="Helical" evidence="6">
    <location>
        <begin position="58"/>
        <end position="76"/>
    </location>
</feature>
<evidence type="ECO:0000256" key="5">
    <source>
        <dbReference type="ARBA" id="ARBA00023136"/>
    </source>
</evidence>
<gene>
    <name evidence="7" type="ORF">HUK68_13970</name>
</gene>
<evidence type="ECO:0000313" key="7">
    <source>
        <dbReference type="EMBL" id="QKV53910.1"/>
    </source>
</evidence>
<proteinExistence type="predicted"/>
<dbReference type="PANTHER" id="PTHR30482:SF10">
    <property type="entry name" value="HIGH-AFFINITY BRANCHED-CHAIN AMINO ACID TRANSPORT PROTEIN BRAE"/>
    <property type="match status" value="1"/>
</dbReference>
<feature type="transmembrane region" description="Helical" evidence="6">
    <location>
        <begin position="110"/>
        <end position="131"/>
    </location>
</feature>
<organism evidence="7 8">
    <name type="scientific">Comamonas antarctica</name>
    <dbReference type="NCBI Taxonomy" id="2743470"/>
    <lineage>
        <taxon>Bacteria</taxon>
        <taxon>Pseudomonadati</taxon>
        <taxon>Pseudomonadota</taxon>
        <taxon>Betaproteobacteria</taxon>
        <taxon>Burkholderiales</taxon>
        <taxon>Comamonadaceae</taxon>
        <taxon>Comamonas</taxon>
    </lineage>
</organism>
<dbReference type="GO" id="GO:0015658">
    <property type="term" value="F:branched-chain amino acid transmembrane transporter activity"/>
    <property type="evidence" value="ECO:0007669"/>
    <property type="project" value="InterPro"/>
</dbReference>
<feature type="transmembrane region" description="Helical" evidence="6">
    <location>
        <begin position="151"/>
        <end position="169"/>
    </location>
</feature>
<comment type="subcellular location">
    <subcellularLocation>
        <location evidence="1">Cell membrane</location>
        <topology evidence="1">Multi-pass membrane protein</topology>
    </subcellularLocation>
</comment>
<reference evidence="7 8" key="1">
    <citation type="submission" date="2020-06" db="EMBL/GenBank/DDBJ databases">
        <title>Acidovorax antarctica sp. nov., isolated from Corinth ice sheet soil, Antarctic Fields Peninsula.</title>
        <authorList>
            <person name="Xu Q."/>
            <person name="Peng F."/>
        </authorList>
    </citation>
    <scope>NUCLEOTIDE SEQUENCE [LARGE SCALE GENOMIC DNA]</scope>
    <source>
        <strain evidence="7 8">16-35-5</strain>
    </source>
</reference>
<dbReference type="EMBL" id="CP054840">
    <property type="protein sequence ID" value="QKV53910.1"/>
    <property type="molecule type" value="Genomic_DNA"/>
</dbReference>
<dbReference type="Proteomes" id="UP000509579">
    <property type="component" value="Chromosome"/>
</dbReference>